<keyword evidence="7" id="KW-1185">Reference proteome</keyword>
<feature type="domain" description="HTH lysR-type" evidence="5">
    <location>
        <begin position="7"/>
        <end position="64"/>
    </location>
</feature>
<evidence type="ECO:0000259" key="5">
    <source>
        <dbReference type="PROSITE" id="PS50931"/>
    </source>
</evidence>
<evidence type="ECO:0000256" key="1">
    <source>
        <dbReference type="ARBA" id="ARBA00009437"/>
    </source>
</evidence>
<evidence type="ECO:0000256" key="3">
    <source>
        <dbReference type="ARBA" id="ARBA00023125"/>
    </source>
</evidence>
<dbReference type="InterPro" id="IPR005119">
    <property type="entry name" value="LysR_subst-bd"/>
</dbReference>
<dbReference type="Gene3D" id="1.10.10.10">
    <property type="entry name" value="Winged helix-like DNA-binding domain superfamily/Winged helix DNA-binding domain"/>
    <property type="match status" value="1"/>
</dbReference>
<keyword evidence="3" id="KW-0238">DNA-binding</keyword>
<dbReference type="STRING" id="1792290.MSP8886_00493"/>
<dbReference type="GO" id="GO:0003700">
    <property type="term" value="F:DNA-binding transcription factor activity"/>
    <property type="evidence" value="ECO:0007669"/>
    <property type="project" value="InterPro"/>
</dbReference>
<dbReference type="AlphaFoldDB" id="A0A1A8T2T6"/>
<dbReference type="FunFam" id="1.10.10.10:FF:000001">
    <property type="entry name" value="LysR family transcriptional regulator"/>
    <property type="match status" value="1"/>
</dbReference>
<gene>
    <name evidence="6" type="primary">dmlR_6</name>
    <name evidence="6" type="ORF">MSP8886_00493</name>
</gene>
<dbReference type="InterPro" id="IPR036390">
    <property type="entry name" value="WH_DNA-bd_sf"/>
</dbReference>
<dbReference type="InterPro" id="IPR058163">
    <property type="entry name" value="LysR-type_TF_proteobact-type"/>
</dbReference>
<dbReference type="EMBL" id="FLOB01000001">
    <property type="protein sequence ID" value="SBS26084.1"/>
    <property type="molecule type" value="Genomic_DNA"/>
</dbReference>
<dbReference type="SUPFAM" id="SSF53850">
    <property type="entry name" value="Periplasmic binding protein-like II"/>
    <property type="match status" value="1"/>
</dbReference>
<dbReference type="Proteomes" id="UP000092544">
    <property type="component" value="Unassembled WGS sequence"/>
</dbReference>
<organism evidence="6 7">
    <name type="scientific">Marinomonas spartinae</name>
    <dbReference type="NCBI Taxonomy" id="1792290"/>
    <lineage>
        <taxon>Bacteria</taxon>
        <taxon>Pseudomonadati</taxon>
        <taxon>Pseudomonadota</taxon>
        <taxon>Gammaproteobacteria</taxon>
        <taxon>Oceanospirillales</taxon>
        <taxon>Oceanospirillaceae</taxon>
        <taxon>Marinomonas</taxon>
    </lineage>
</organism>
<dbReference type="Gene3D" id="3.40.190.290">
    <property type="match status" value="1"/>
</dbReference>
<keyword evidence="2" id="KW-0805">Transcription regulation</keyword>
<dbReference type="InterPro" id="IPR036388">
    <property type="entry name" value="WH-like_DNA-bd_sf"/>
</dbReference>
<dbReference type="InterPro" id="IPR000847">
    <property type="entry name" value="LysR_HTH_N"/>
</dbReference>
<name>A0A1A8T2T6_9GAMM</name>
<dbReference type="Pfam" id="PF03466">
    <property type="entry name" value="LysR_substrate"/>
    <property type="match status" value="1"/>
</dbReference>
<protein>
    <submittedName>
        <fullName evidence="6">HTH-type transcriptional regulator DmlR</fullName>
    </submittedName>
</protein>
<dbReference type="PROSITE" id="PS50931">
    <property type="entry name" value="HTH_LYSR"/>
    <property type="match status" value="1"/>
</dbReference>
<dbReference type="SUPFAM" id="SSF46785">
    <property type="entry name" value="Winged helix' DNA-binding domain"/>
    <property type="match status" value="1"/>
</dbReference>
<dbReference type="PANTHER" id="PTHR30537:SF71">
    <property type="entry name" value="TRANSCRIPTIONAL REGULATORY PROTEIN"/>
    <property type="match status" value="1"/>
</dbReference>
<comment type="similarity">
    <text evidence="1">Belongs to the LysR transcriptional regulatory family.</text>
</comment>
<keyword evidence="4" id="KW-0804">Transcription</keyword>
<dbReference type="GO" id="GO:0043565">
    <property type="term" value="F:sequence-specific DNA binding"/>
    <property type="evidence" value="ECO:0007669"/>
    <property type="project" value="TreeGrafter"/>
</dbReference>
<sequence length="301" mass="33574">MKQVKVDKTTEMETFLAVAMTGSLSGAARAQGLTPSAVSRMMTRIEKRLGVRLLVRSTRKLYLTSEGKSYALAARRILKDLEETERTIADRANPSGLIKVSTPTAYSRLTMIPLYKEFLQRYPNIKIEVEVSDKISNVADGHIDVAIRFGPLPDSNLTARRLGETGRTVIATPNYLAQAGIPKTPADLQHFNCLDFSFQRLEPGWPFRENGEDYILPIKGNMTSNNGETLVELVMEDIGITRVGNFHIEKALASGQLVPLLEDFNPQDKEVIHAMFIGGQHMPARVRVFVDYLVEKMASSY</sequence>
<dbReference type="RefSeq" id="WP_067012318.1">
    <property type="nucleotide sequence ID" value="NZ_FLOB01000001.1"/>
</dbReference>
<evidence type="ECO:0000256" key="2">
    <source>
        <dbReference type="ARBA" id="ARBA00023015"/>
    </source>
</evidence>
<evidence type="ECO:0000313" key="7">
    <source>
        <dbReference type="Proteomes" id="UP000092544"/>
    </source>
</evidence>
<evidence type="ECO:0000313" key="6">
    <source>
        <dbReference type="EMBL" id="SBS26084.1"/>
    </source>
</evidence>
<dbReference type="Pfam" id="PF00126">
    <property type="entry name" value="HTH_1"/>
    <property type="match status" value="1"/>
</dbReference>
<proteinExistence type="inferred from homology"/>
<evidence type="ECO:0000256" key="4">
    <source>
        <dbReference type="ARBA" id="ARBA00023163"/>
    </source>
</evidence>
<reference evidence="6 7" key="1">
    <citation type="submission" date="2016-06" db="EMBL/GenBank/DDBJ databases">
        <authorList>
            <person name="Kjaerup R.B."/>
            <person name="Dalgaard T.S."/>
            <person name="Juul-Madsen H.R."/>
        </authorList>
    </citation>
    <scope>NUCLEOTIDE SEQUENCE [LARGE SCALE GENOMIC DNA]</scope>
    <source>
        <strain evidence="6 7">CECT 8886</strain>
    </source>
</reference>
<accession>A0A1A8T2T6</accession>
<dbReference type="OrthoDB" id="9815676at2"/>
<dbReference type="PANTHER" id="PTHR30537">
    <property type="entry name" value="HTH-TYPE TRANSCRIPTIONAL REGULATOR"/>
    <property type="match status" value="1"/>
</dbReference>
<dbReference type="GO" id="GO:0006351">
    <property type="term" value="P:DNA-templated transcription"/>
    <property type="evidence" value="ECO:0007669"/>
    <property type="project" value="TreeGrafter"/>
</dbReference>